<accession>A0A081PQZ6</accession>
<dbReference type="EMBL" id="JPFT01000005">
    <property type="protein sequence ID" value="KEQ33119.1"/>
    <property type="molecule type" value="Genomic_DNA"/>
</dbReference>
<name>A0A081PQZ6_STRMT</name>
<comment type="caution">
    <text evidence="1">The sequence shown here is derived from an EMBL/GenBank/DDBJ whole genome shotgun (WGS) entry which is preliminary data.</text>
</comment>
<evidence type="ECO:0000313" key="2">
    <source>
        <dbReference type="Proteomes" id="UP000028093"/>
    </source>
</evidence>
<evidence type="ECO:0000313" key="1">
    <source>
        <dbReference type="EMBL" id="KEQ33119.1"/>
    </source>
</evidence>
<dbReference type="RefSeq" id="WP_200872489.1">
    <property type="nucleotide sequence ID" value="NZ_JPFT01000005.1"/>
</dbReference>
<gene>
    <name evidence="1" type="ORF">SK1126_1023</name>
</gene>
<organism evidence="1 2">
    <name type="scientific">Streptococcus mitis</name>
    <dbReference type="NCBI Taxonomy" id="28037"/>
    <lineage>
        <taxon>Bacteria</taxon>
        <taxon>Bacillati</taxon>
        <taxon>Bacillota</taxon>
        <taxon>Bacilli</taxon>
        <taxon>Lactobacillales</taxon>
        <taxon>Streptococcaceae</taxon>
        <taxon>Streptococcus</taxon>
        <taxon>Streptococcus mitis group</taxon>
    </lineage>
</organism>
<reference evidence="1 2" key="1">
    <citation type="submission" date="2014-05" db="EMBL/GenBank/DDBJ databases">
        <authorList>
            <person name="Daugherty S.C."/>
            <person name="Tallon L.J."/>
            <person name="Sadzewicz L."/>
            <person name="Kilian M."/>
            <person name="Tettelin H."/>
        </authorList>
    </citation>
    <scope>NUCLEOTIDE SEQUENCE [LARGE SCALE GENOMIC DNA]</scope>
    <source>
        <strain evidence="1 2">SK1126</strain>
    </source>
</reference>
<dbReference type="AlphaFoldDB" id="A0A081PQZ6"/>
<dbReference type="PATRIC" id="fig|28037.99.peg.951"/>
<dbReference type="Proteomes" id="UP000028093">
    <property type="component" value="Unassembled WGS sequence"/>
</dbReference>
<proteinExistence type="predicted"/>
<protein>
    <submittedName>
        <fullName evidence="1">Uncharacterized protein</fullName>
    </submittedName>
</protein>
<sequence length="109" mass="12352">MFSMMLGKSKEERRNREYEVSLVNTLKNSYEGIEEVHITDSSYASIPSDAWGAKVKIKSSFDQKSKTIARDTKAIITSINSQMDTAIQGKVRKSLETKIPNMLVKYDDV</sequence>